<accession>A0A9P5H5A7</accession>
<gene>
    <name evidence="1" type="ORF">G7Z17_g10180</name>
</gene>
<reference evidence="1" key="1">
    <citation type="submission" date="2020-03" db="EMBL/GenBank/DDBJ databases">
        <title>Draft Genome Sequence of Cylindrodendrum hubeiense.</title>
        <authorList>
            <person name="Buettner E."/>
            <person name="Kellner H."/>
        </authorList>
    </citation>
    <scope>NUCLEOTIDE SEQUENCE</scope>
    <source>
        <strain evidence="1">IHI 201604</strain>
    </source>
</reference>
<dbReference type="Proteomes" id="UP000722485">
    <property type="component" value="Unassembled WGS sequence"/>
</dbReference>
<dbReference type="AlphaFoldDB" id="A0A9P5H5A7"/>
<evidence type="ECO:0000313" key="2">
    <source>
        <dbReference type="Proteomes" id="UP000722485"/>
    </source>
</evidence>
<comment type="caution">
    <text evidence="1">The sequence shown here is derived from an EMBL/GenBank/DDBJ whole genome shotgun (WGS) entry which is preliminary data.</text>
</comment>
<sequence>MTTLNSISTADSQYKVLATGASRGWDFVANTPNTMPVRGASPIAPALRDISSFSVAQRPIESPRLAIEFRTMSVAIREQATKWCHSGLVPRDQQTHSTLIVQVPWQ</sequence>
<protein>
    <submittedName>
        <fullName evidence="1">Uncharacterized protein</fullName>
    </submittedName>
</protein>
<dbReference type="EMBL" id="JAANBB010000320">
    <property type="protein sequence ID" value="KAF7544135.1"/>
    <property type="molecule type" value="Genomic_DNA"/>
</dbReference>
<organism evidence="1 2">
    <name type="scientific">Cylindrodendrum hubeiense</name>
    <dbReference type="NCBI Taxonomy" id="595255"/>
    <lineage>
        <taxon>Eukaryota</taxon>
        <taxon>Fungi</taxon>
        <taxon>Dikarya</taxon>
        <taxon>Ascomycota</taxon>
        <taxon>Pezizomycotina</taxon>
        <taxon>Sordariomycetes</taxon>
        <taxon>Hypocreomycetidae</taxon>
        <taxon>Hypocreales</taxon>
        <taxon>Nectriaceae</taxon>
        <taxon>Cylindrodendrum</taxon>
    </lineage>
</organism>
<name>A0A9P5H5A7_9HYPO</name>
<proteinExistence type="predicted"/>
<evidence type="ECO:0000313" key="1">
    <source>
        <dbReference type="EMBL" id="KAF7544135.1"/>
    </source>
</evidence>
<keyword evidence="2" id="KW-1185">Reference proteome</keyword>